<evidence type="ECO:0000313" key="1">
    <source>
        <dbReference type="EMBL" id="EYU38382.1"/>
    </source>
</evidence>
<dbReference type="Proteomes" id="UP000030748">
    <property type="component" value="Unassembled WGS sequence"/>
</dbReference>
<evidence type="ECO:0008006" key="3">
    <source>
        <dbReference type="Google" id="ProtNLM"/>
    </source>
</evidence>
<dbReference type="SUPFAM" id="SSF57889">
    <property type="entry name" value="Cysteine-rich domain"/>
    <property type="match status" value="2"/>
</dbReference>
<keyword evidence="2" id="KW-1185">Reference proteome</keyword>
<dbReference type="PhylomeDB" id="A0A022RDG5"/>
<organism evidence="1 2">
    <name type="scientific">Erythranthe guttata</name>
    <name type="common">Yellow monkey flower</name>
    <name type="synonym">Mimulus guttatus</name>
    <dbReference type="NCBI Taxonomy" id="4155"/>
    <lineage>
        <taxon>Eukaryota</taxon>
        <taxon>Viridiplantae</taxon>
        <taxon>Streptophyta</taxon>
        <taxon>Embryophyta</taxon>
        <taxon>Tracheophyta</taxon>
        <taxon>Spermatophyta</taxon>
        <taxon>Magnoliopsida</taxon>
        <taxon>eudicotyledons</taxon>
        <taxon>Gunneridae</taxon>
        <taxon>Pentapetalae</taxon>
        <taxon>asterids</taxon>
        <taxon>lamiids</taxon>
        <taxon>Lamiales</taxon>
        <taxon>Phrymaceae</taxon>
        <taxon>Erythranthe</taxon>
    </lineage>
</organism>
<evidence type="ECO:0000313" key="2">
    <source>
        <dbReference type="Proteomes" id="UP000030748"/>
    </source>
</evidence>
<gene>
    <name evidence="1" type="ORF">MIMGU_mgv1a022712mg</name>
</gene>
<name>A0A022RDG5_ERYGU</name>
<dbReference type="OrthoDB" id="1841377at2759"/>
<sequence length="248" mass="28146">MSTGKGTHDCYEQYELKSYEKLFTCDGCKMKGFGQRYQCQLCGHELHKECRYPRTTTSHDYFPGSTFEFRDNPFTSFSYKNNRKEYSKICDACGKDICGFSYHCEADNLDLHPCCLNLKKDLTVDEAVFSLRAKVSSKCMWCRKRKISDGKRDVPGWSYVSACKKYHVHVYCMAEIVHAACVENGEMGLEKVDMWKLARVSGNRGSRSGGAVFGTIKSILKIILSALLGDPTMLISNVFVELVSRGFQ</sequence>
<reference evidence="1 2" key="1">
    <citation type="journal article" date="2013" name="Proc. Natl. Acad. Sci. U.S.A.">
        <title>Fine-scale variation in meiotic recombination in Mimulus inferred from population shotgun sequencing.</title>
        <authorList>
            <person name="Hellsten U."/>
            <person name="Wright K.M."/>
            <person name="Jenkins J."/>
            <person name="Shu S."/>
            <person name="Yuan Y."/>
            <person name="Wessler S.R."/>
            <person name="Schmutz J."/>
            <person name="Willis J.H."/>
            <person name="Rokhsar D.S."/>
        </authorList>
    </citation>
    <scope>NUCLEOTIDE SEQUENCE [LARGE SCALE GENOMIC DNA]</scope>
    <source>
        <strain evidence="2">cv. DUN x IM62</strain>
    </source>
</reference>
<dbReference type="AlphaFoldDB" id="A0A022RDG5"/>
<dbReference type="PANTHER" id="PTHR46477:SF5">
    <property type="entry name" value="PHORBOL-ESTER_DAG-TYPE DOMAIN-CONTAINING PROTEIN"/>
    <property type="match status" value="1"/>
</dbReference>
<dbReference type="KEGG" id="egt:105956888"/>
<dbReference type="eggNOG" id="ENOG502QUAU">
    <property type="taxonomic scope" value="Eukaryota"/>
</dbReference>
<dbReference type="InterPro" id="IPR046349">
    <property type="entry name" value="C1-like_sf"/>
</dbReference>
<dbReference type="EMBL" id="KI630481">
    <property type="protein sequence ID" value="EYU38382.1"/>
    <property type="molecule type" value="Genomic_DNA"/>
</dbReference>
<dbReference type="OMA" id="CVENGEM"/>
<proteinExistence type="predicted"/>
<accession>A0A022RDG5</accession>
<dbReference type="STRING" id="4155.A0A022RDG5"/>
<protein>
    <recommendedName>
        <fullName evidence="3">Phorbol-ester/DAG-type domain-containing protein</fullName>
    </recommendedName>
</protein>
<dbReference type="PANTHER" id="PTHR46477">
    <property type="entry name" value="CYSTEINE/HISTIDINE-RICH C1 DOMAIN FAMILY PROTEIN"/>
    <property type="match status" value="1"/>
</dbReference>